<protein>
    <recommendedName>
        <fullName evidence="1">MaoC-like domain-containing protein</fullName>
    </recommendedName>
</protein>
<dbReference type="PANTHER" id="PTHR43437:SF3">
    <property type="entry name" value="HYDROXYACYL-THIOESTER DEHYDRATASE TYPE 2, MITOCHONDRIAL"/>
    <property type="match status" value="1"/>
</dbReference>
<dbReference type="RefSeq" id="WP_089061943.1">
    <property type="nucleotide sequence ID" value="NZ_CP022315.1"/>
</dbReference>
<dbReference type="PANTHER" id="PTHR43437">
    <property type="entry name" value="HYDROXYACYL-THIOESTER DEHYDRATASE TYPE 2, MITOCHONDRIAL-RELATED"/>
    <property type="match status" value="1"/>
</dbReference>
<dbReference type="InterPro" id="IPR002539">
    <property type="entry name" value="MaoC-like_dom"/>
</dbReference>
<dbReference type="Gene3D" id="3.10.129.10">
    <property type="entry name" value="Hotdog Thioesterase"/>
    <property type="match status" value="1"/>
</dbReference>
<dbReference type="GO" id="GO:0004312">
    <property type="term" value="F:fatty acid synthase activity"/>
    <property type="evidence" value="ECO:0007669"/>
    <property type="project" value="InterPro"/>
</dbReference>
<dbReference type="EMBL" id="CP022315">
    <property type="protein sequence ID" value="ASK62684.1"/>
    <property type="molecule type" value="Genomic_DNA"/>
</dbReference>
<dbReference type="Proteomes" id="UP000198312">
    <property type="component" value="Chromosome"/>
</dbReference>
<dbReference type="GO" id="GO:0006633">
    <property type="term" value="P:fatty acid biosynthetic process"/>
    <property type="evidence" value="ECO:0007669"/>
    <property type="project" value="InterPro"/>
</dbReference>
<dbReference type="InterPro" id="IPR029069">
    <property type="entry name" value="HotDog_dom_sf"/>
</dbReference>
<keyword evidence="3" id="KW-1185">Reference proteome</keyword>
<dbReference type="PRINTS" id="PR01483">
    <property type="entry name" value="FASYNTHASE"/>
</dbReference>
<evidence type="ECO:0000313" key="2">
    <source>
        <dbReference type="EMBL" id="ASK62684.1"/>
    </source>
</evidence>
<gene>
    <name evidence="2" type="ORF">CFK37_11285</name>
</gene>
<dbReference type="Pfam" id="PF01575">
    <property type="entry name" value="MaoC_dehydratas"/>
    <property type="match status" value="1"/>
</dbReference>
<dbReference type="InterPro" id="IPR003965">
    <property type="entry name" value="Fatty_acid_synthase"/>
</dbReference>
<organism evidence="2 3">
    <name type="scientific">Virgibacillus phasianinus</name>
    <dbReference type="NCBI Taxonomy" id="2017483"/>
    <lineage>
        <taxon>Bacteria</taxon>
        <taxon>Bacillati</taxon>
        <taxon>Bacillota</taxon>
        <taxon>Bacilli</taxon>
        <taxon>Bacillales</taxon>
        <taxon>Bacillaceae</taxon>
        <taxon>Virgibacillus</taxon>
    </lineage>
</organism>
<dbReference type="GO" id="GO:0019171">
    <property type="term" value="F:(3R)-hydroxyacyl-[acyl-carrier-protein] dehydratase activity"/>
    <property type="evidence" value="ECO:0007669"/>
    <property type="project" value="TreeGrafter"/>
</dbReference>
<dbReference type="AlphaFoldDB" id="A0A220U321"/>
<accession>A0A220U321</accession>
<evidence type="ECO:0000259" key="1">
    <source>
        <dbReference type="Pfam" id="PF01575"/>
    </source>
</evidence>
<dbReference type="InterPro" id="IPR050965">
    <property type="entry name" value="UPF0336/Enoyl-CoA_hydratase"/>
</dbReference>
<feature type="domain" description="MaoC-like" evidence="1">
    <location>
        <begin position="3"/>
        <end position="86"/>
    </location>
</feature>
<proteinExistence type="predicted"/>
<dbReference type="SUPFAM" id="SSF54637">
    <property type="entry name" value="Thioesterase/thiol ester dehydrase-isomerase"/>
    <property type="match status" value="1"/>
</dbReference>
<sequence>MNMTITKEDIRNFASIAGDHNPIHLNGTYAKQHGYTGGIVHGMLIMAKLWNVLSTEYFFGKETLETYTMTFSAPLYADDVMAIEIGEKKDLSYPFKGFVENQLIVKGSLELQKGCNVTS</sequence>
<evidence type="ECO:0000313" key="3">
    <source>
        <dbReference type="Proteomes" id="UP000198312"/>
    </source>
</evidence>
<dbReference type="KEGG" id="vil:CFK37_11285"/>
<dbReference type="GO" id="GO:0005835">
    <property type="term" value="C:fatty acid synthase complex"/>
    <property type="evidence" value="ECO:0007669"/>
    <property type="project" value="InterPro"/>
</dbReference>
<name>A0A220U321_9BACI</name>
<reference evidence="2 3" key="1">
    <citation type="submission" date="2017-07" db="EMBL/GenBank/DDBJ databases">
        <title>Virgibacillus sp. LM2416.</title>
        <authorList>
            <person name="Tak E.J."/>
            <person name="Bae J.-W."/>
        </authorList>
    </citation>
    <scope>NUCLEOTIDE SEQUENCE [LARGE SCALE GENOMIC DNA]</scope>
    <source>
        <strain evidence="2 3">LM2416</strain>
    </source>
</reference>
<dbReference type="OrthoDB" id="9801625at2"/>